<dbReference type="Pfam" id="PF00569">
    <property type="entry name" value="ZZ"/>
    <property type="match status" value="1"/>
</dbReference>
<feature type="compositionally biased region" description="Pro residues" evidence="5">
    <location>
        <begin position="349"/>
        <end position="358"/>
    </location>
</feature>
<dbReference type="GO" id="GO:0008270">
    <property type="term" value="F:zinc ion binding"/>
    <property type="evidence" value="ECO:0007669"/>
    <property type="project" value="UniProtKB-KW"/>
</dbReference>
<feature type="compositionally biased region" description="Low complexity" evidence="5">
    <location>
        <begin position="747"/>
        <end position="768"/>
    </location>
</feature>
<evidence type="ECO:0000313" key="8">
    <source>
        <dbReference type="Proteomes" id="UP000649617"/>
    </source>
</evidence>
<dbReference type="EMBL" id="CAJNIZ010006136">
    <property type="protein sequence ID" value="CAE7247476.1"/>
    <property type="molecule type" value="Genomic_DNA"/>
</dbReference>
<dbReference type="InterPro" id="IPR000433">
    <property type="entry name" value="Znf_ZZ"/>
</dbReference>
<keyword evidence="8" id="KW-1185">Reference proteome</keyword>
<feature type="region of interest" description="Disordered" evidence="5">
    <location>
        <begin position="317"/>
        <end position="363"/>
    </location>
</feature>
<protein>
    <submittedName>
        <fullName evidence="7">Ref(2)P protein</fullName>
    </submittedName>
</protein>
<evidence type="ECO:0000256" key="2">
    <source>
        <dbReference type="ARBA" id="ARBA00022771"/>
    </source>
</evidence>
<evidence type="ECO:0000256" key="4">
    <source>
        <dbReference type="PROSITE-ProRule" id="PRU00228"/>
    </source>
</evidence>
<feature type="region of interest" description="Disordered" evidence="5">
    <location>
        <begin position="510"/>
        <end position="550"/>
    </location>
</feature>
<sequence length="806" mass="85298">MTDFTPRVKLPDAFFAEETPETAGQLALSLITGLDLLPFEDQIKLLTEFFASRRSELVQGVEGKVPCGMLGGFLTHQAICDGCGVEPMRGPRFKCTSCPNYDLCGNCYARKREIHGAECAVHDFDCILSGLFPVSLGSMMSGQPWNPQSFRNWGKGASKGNMGGMPGLVQGLLSGLGKGGASEASGEAPNPLGGLANFLGGLAGKGGAGGAENPLAGLAGLFGKGGAQSPSGCSSNGAENPLAGLAGLFGKGGCQSPGGSEGHGAENPWAGLAGLFGKGGAQNGCNRDGGHEPCNPWANLAGFFAGKGKGKGHPFAGMGKGCHANPAGTSAPPSTTQTGYEQPAASAPTPSPDEPSAPPSDTVDQKMEIEANSVEEPSTPPPASLKVEEKKLLDVKEEPENIRYSFPVQVDDGRNLQLSWTKADDRELVAREFLGRYHLPGDQVNQIVAFMNHAESISAPSCAASSTPASSAAACIAASSWEQAPGMEAAPTYDEQIAQLQDQGFTVDVEEDQDDTGIPSSDPSGYQPPKPDQPPVSVAPTPPAEPPSLAEEQGLVAALKSYEVQEWLRVLCRMHVLTQQMLLGGLEYDELLPLWAKRMKVLHAPPPLFAGIKLAVTEKGVTWQAIATAKLVAGENGFVAVATGEGSTYTVLDRGSKLQGALSALFGKMWDYPPLKELVEDRNRFMLIATSIKAIYDHTARKMELMARLIIAKDDKHVLVKHNCGDSPTYLQNHPEAATAPTKRQRSQQNRSYQQSRSLRTEPAASVAPEPPYPPPHVSGDARTWDGWRQQSWHSEGGGQSWRGQW</sequence>
<feature type="compositionally biased region" description="Polar residues" evidence="5">
    <location>
        <begin position="327"/>
        <end position="340"/>
    </location>
</feature>
<dbReference type="Gene3D" id="3.30.60.90">
    <property type="match status" value="1"/>
</dbReference>
<dbReference type="AlphaFoldDB" id="A0A812LVB6"/>
<dbReference type="SMART" id="SM00291">
    <property type="entry name" value="ZnF_ZZ"/>
    <property type="match status" value="1"/>
</dbReference>
<dbReference type="Proteomes" id="UP000649617">
    <property type="component" value="Unassembled WGS sequence"/>
</dbReference>
<name>A0A812LVB6_SYMPI</name>
<dbReference type="PROSITE" id="PS50135">
    <property type="entry name" value="ZF_ZZ_2"/>
    <property type="match status" value="1"/>
</dbReference>
<dbReference type="InterPro" id="IPR043145">
    <property type="entry name" value="Znf_ZZ_sf"/>
</dbReference>
<evidence type="ECO:0000313" key="7">
    <source>
        <dbReference type="EMBL" id="CAE7247476.1"/>
    </source>
</evidence>
<organism evidence="7 8">
    <name type="scientific">Symbiodinium pilosum</name>
    <name type="common">Dinoflagellate</name>
    <dbReference type="NCBI Taxonomy" id="2952"/>
    <lineage>
        <taxon>Eukaryota</taxon>
        <taxon>Sar</taxon>
        <taxon>Alveolata</taxon>
        <taxon>Dinophyceae</taxon>
        <taxon>Suessiales</taxon>
        <taxon>Symbiodiniaceae</taxon>
        <taxon>Symbiodinium</taxon>
    </lineage>
</organism>
<dbReference type="SUPFAM" id="SSF57850">
    <property type="entry name" value="RING/U-box"/>
    <property type="match status" value="1"/>
</dbReference>
<proteinExistence type="predicted"/>
<accession>A0A812LVB6</accession>
<feature type="domain" description="ZZ-type" evidence="6">
    <location>
        <begin position="75"/>
        <end position="132"/>
    </location>
</feature>
<evidence type="ECO:0000256" key="1">
    <source>
        <dbReference type="ARBA" id="ARBA00022723"/>
    </source>
</evidence>
<feature type="compositionally biased region" description="Gly residues" evidence="5">
    <location>
        <begin position="796"/>
        <end position="806"/>
    </location>
</feature>
<keyword evidence="3" id="KW-0862">Zinc</keyword>
<keyword evidence="1" id="KW-0479">Metal-binding</keyword>
<feature type="region of interest" description="Disordered" evidence="5">
    <location>
        <begin position="725"/>
        <end position="806"/>
    </location>
</feature>
<dbReference type="InterPro" id="IPR038122">
    <property type="entry name" value="PFU_sf"/>
</dbReference>
<evidence type="ECO:0000256" key="5">
    <source>
        <dbReference type="SAM" id="MobiDB-lite"/>
    </source>
</evidence>
<evidence type="ECO:0000256" key="3">
    <source>
        <dbReference type="ARBA" id="ARBA00022833"/>
    </source>
</evidence>
<gene>
    <name evidence="7" type="primary">ref(2)P</name>
    <name evidence="7" type="ORF">SPIL2461_LOCUS4591</name>
</gene>
<evidence type="ECO:0000259" key="6">
    <source>
        <dbReference type="PROSITE" id="PS50135"/>
    </source>
</evidence>
<reference evidence="7" key="1">
    <citation type="submission" date="2021-02" db="EMBL/GenBank/DDBJ databases">
        <authorList>
            <person name="Dougan E. K."/>
            <person name="Rhodes N."/>
            <person name="Thang M."/>
            <person name="Chan C."/>
        </authorList>
    </citation>
    <scope>NUCLEOTIDE SEQUENCE</scope>
</reference>
<dbReference type="Gene3D" id="3.10.20.870">
    <property type="entry name" value="PFU (PLAA family ubiquitin binding), C-terminal domain"/>
    <property type="match status" value="1"/>
</dbReference>
<dbReference type="OrthoDB" id="661148at2759"/>
<comment type="caution">
    <text evidence="7">The sequence shown here is derived from an EMBL/GenBank/DDBJ whole genome shotgun (WGS) entry which is preliminary data.</text>
</comment>
<keyword evidence="2 4" id="KW-0863">Zinc-finger</keyword>
<dbReference type="CDD" id="cd02249">
    <property type="entry name" value="ZZ"/>
    <property type="match status" value="1"/>
</dbReference>
<dbReference type="PROSITE" id="PS01357">
    <property type="entry name" value="ZF_ZZ_1"/>
    <property type="match status" value="1"/>
</dbReference>